<dbReference type="SUPFAM" id="SSF48403">
    <property type="entry name" value="Ankyrin repeat"/>
    <property type="match status" value="2"/>
</dbReference>
<sequence>MTDVCCLDEDSRSEEEEDQLNSYLGDSKLILEHLQLSKTRDVLRNLAQHLYKEFMLKAGLDENCKSRKAKTFPREFVQSAYVGNTFHNNDLDSAFECIAFGRLDELFDLLLNSTELINLQDATGSSLLHSAVDKGSTEVVNLLLSRGADVNLANHAGNRPIHLAFKGCQKSVIELLLSHGADCLCKNNDGVQPIHLAAEMNFVDGLKFDHGANMYHKNAFGDSSIHVAMFQSATKCARLLFECEASRTFHDPLVTPTTTVGPRLLITPPAPKSTGLLARLISKEKRTSSCSNLSTISGASDYDPGLLINLTDCEGFSPLHMAVSSGNLELVKICLLQRADLLAKDLTGQIPLHFACARGDLDCVKLMAEFRPRIKPRMIREPNNDGRTPMHVAAMHNSIEVIDYLVSQGAELNPSDHRHFTPLLLACAKGAIKSCIYLMELGADLTTCDEFGRNILMMLLFSGAGKSRELIPTLIKSGKFPLLLNQPDKWGCTYMHVAARLGLRVAINYGLLSQGRLLVRDSERSTPLHSAARFGRLNICAQMLEFDEGKRAQFLVDQSGRLPVHLAAQYGHNRVLELFQSKGCIQRRCRQGNTTLHYAAMSGNPATCALILGINPSLLNETNHNGSTALHFAAMYKNAEVIEYLLTAGAKVLPDRHGTYFTTLSLQSKNYIASKVIAVHRRFPEIMEKLRNTEQCLLELIIRHQPNLCLLLMDKRVKEVGLENDTLSGTKFDFTLLQPPPHATRPKSPLGLIKLMVQLKREELLIHPLCSAYLQMKWSIYGKWVHLLETFHHLALSVGITYFTLQQMPLAVNYEEPETKFCIDTIYTSRARSPSNKTILTFILIVVAIHMCLKGLQIFYQASRLGARAMVETAIP</sequence>
<evidence type="ECO:0000256" key="4">
    <source>
        <dbReference type="ARBA" id="ARBA00023043"/>
    </source>
</evidence>
<dbReference type="Gene3D" id="1.25.40.20">
    <property type="entry name" value="Ankyrin repeat-containing domain"/>
    <property type="match status" value="3"/>
</dbReference>
<evidence type="ECO:0008006" key="12">
    <source>
        <dbReference type="Google" id="ProtNLM"/>
    </source>
</evidence>
<dbReference type="GO" id="GO:0034220">
    <property type="term" value="P:monoatomic ion transmembrane transport"/>
    <property type="evidence" value="ECO:0007669"/>
    <property type="project" value="UniProtKB-KW"/>
</dbReference>
<feature type="repeat" description="ANK" evidence="8">
    <location>
        <begin position="156"/>
        <end position="188"/>
    </location>
</feature>
<name>A0A8S9Z8S4_9TREM</name>
<dbReference type="InterPro" id="IPR036770">
    <property type="entry name" value="Ankyrin_rpt-contain_sf"/>
</dbReference>
<feature type="repeat" description="ANK" evidence="8">
    <location>
        <begin position="385"/>
        <end position="417"/>
    </location>
</feature>
<organism evidence="10 11">
    <name type="scientific">Paragonimus skrjabini miyazakii</name>
    <dbReference type="NCBI Taxonomy" id="59628"/>
    <lineage>
        <taxon>Eukaryota</taxon>
        <taxon>Metazoa</taxon>
        <taxon>Spiralia</taxon>
        <taxon>Lophotrochozoa</taxon>
        <taxon>Platyhelminthes</taxon>
        <taxon>Trematoda</taxon>
        <taxon>Digenea</taxon>
        <taxon>Plagiorchiida</taxon>
        <taxon>Troglotremata</taxon>
        <taxon>Troglotrematidae</taxon>
        <taxon>Paragonimus</taxon>
    </lineage>
</organism>
<evidence type="ECO:0000256" key="2">
    <source>
        <dbReference type="ARBA" id="ARBA00022606"/>
    </source>
</evidence>
<dbReference type="PRINTS" id="PR01415">
    <property type="entry name" value="ANKYRIN"/>
</dbReference>
<evidence type="ECO:0000313" key="11">
    <source>
        <dbReference type="Proteomes" id="UP000822476"/>
    </source>
</evidence>
<accession>A0A8S9Z8S4</accession>
<dbReference type="Pfam" id="PF12796">
    <property type="entry name" value="Ank_2"/>
    <property type="match status" value="3"/>
</dbReference>
<evidence type="ECO:0000256" key="7">
    <source>
        <dbReference type="ARBA" id="ARBA00023303"/>
    </source>
</evidence>
<keyword evidence="2" id="KW-0716">Sensory transduction</keyword>
<evidence type="ECO:0000256" key="5">
    <source>
        <dbReference type="ARBA" id="ARBA00023065"/>
    </source>
</evidence>
<feature type="repeat" description="ANK" evidence="8">
    <location>
        <begin position="559"/>
        <end position="583"/>
    </location>
</feature>
<dbReference type="GO" id="GO:0022857">
    <property type="term" value="F:transmembrane transporter activity"/>
    <property type="evidence" value="ECO:0007669"/>
    <property type="project" value="TreeGrafter"/>
</dbReference>
<feature type="repeat" description="ANK" evidence="8">
    <location>
        <begin position="123"/>
        <end position="155"/>
    </location>
</feature>
<dbReference type="PROSITE" id="PS50088">
    <property type="entry name" value="ANK_REPEAT"/>
    <property type="match status" value="7"/>
</dbReference>
<dbReference type="PANTHER" id="PTHR47143">
    <property type="entry name" value="TRANSIENT RECEPTOR POTENTIAL CATION CHANNEL PROTEIN PAINLESS"/>
    <property type="match status" value="1"/>
</dbReference>
<reference evidence="10" key="1">
    <citation type="submission" date="2019-07" db="EMBL/GenBank/DDBJ databases">
        <title>Annotation for the trematode Paragonimus miyazaki's.</title>
        <authorList>
            <person name="Choi Y.-J."/>
        </authorList>
    </citation>
    <scope>NUCLEOTIDE SEQUENCE</scope>
    <source>
        <strain evidence="10">Japan</strain>
    </source>
</reference>
<dbReference type="EMBL" id="JTDE01000149">
    <property type="protein sequence ID" value="KAF7262170.1"/>
    <property type="molecule type" value="Genomic_DNA"/>
</dbReference>
<feature type="repeat" description="ANK" evidence="8">
    <location>
        <begin position="314"/>
        <end position="346"/>
    </location>
</feature>
<evidence type="ECO:0000256" key="8">
    <source>
        <dbReference type="PROSITE-ProRule" id="PRU00023"/>
    </source>
</evidence>
<dbReference type="SMART" id="SM00248">
    <property type="entry name" value="ANK"/>
    <property type="match status" value="12"/>
</dbReference>
<keyword evidence="5" id="KW-0406">Ion transport</keyword>
<dbReference type="InterPro" id="IPR052076">
    <property type="entry name" value="TRP_cation_channel"/>
</dbReference>
<keyword evidence="3" id="KW-0677">Repeat</keyword>
<keyword evidence="9" id="KW-0472">Membrane</keyword>
<feature type="repeat" description="ANK" evidence="8">
    <location>
        <begin position="625"/>
        <end position="652"/>
    </location>
</feature>
<keyword evidence="7" id="KW-0407">Ion channel</keyword>
<evidence type="ECO:0000256" key="6">
    <source>
        <dbReference type="ARBA" id="ARBA00023180"/>
    </source>
</evidence>
<dbReference type="InterPro" id="IPR002110">
    <property type="entry name" value="Ankyrin_rpt"/>
</dbReference>
<dbReference type="PROSITE" id="PS50297">
    <property type="entry name" value="ANK_REP_REGION"/>
    <property type="match status" value="6"/>
</dbReference>
<feature type="transmembrane region" description="Helical" evidence="9">
    <location>
        <begin position="839"/>
        <end position="860"/>
    </location>
</feature>
<keyword evidence="11" id="KW-1185">Reference proteome</keyword>
<keyword evidence="9" id="KW-1133">Transmembrane helix</keyword>
<dbReference type="GO" id="GO:1902495">
    <property type="term" value="C:transmembrane transporter complex"/>
    <property type="evidence" value="ECO:0007669"/>
    <property type="project" value="TreeGrafter"/>
</dbReference>
<feature type="repeat" description="ANK" evidence="8">
    <location>
        <begin position="418"/>
        <end position="450"/>
    </location>
</feature>
<keyword evidence="9" id="KW-0812">Transmembrane</keyword>
<evidence type="ECO:0000256" key="1">
    <source>
        <dbReference type="ARBA" id="ARBA00022448"/>
    </source>
</evidence>
<dbReference type="Proteomes" id="UP000822476">
    <property type="component" value="Unassembled WGS sequence"/>
</dbReference>
<dbReference type="OrthoDB" id="1661883at2759"/>
<dbReference type="AlphaFoldDB" id="A0A8S9Z8S4"/>
<evidence type="ECO:0000313" key="10">
    <source>
        <dbReference type="EMBL" id="KAF7262170.1"/>
    </source>
</evidence>
<proteinExistence type="predicted"/>
<evidence type="ECO:0000256" key="3">
    <source>
        <dbReference type="ARBA" id="ARBA00022737"/>
    </source>
</evidence>
<evidence type="ECO:0000256" key="9">
    <source>
        <dbReference type="SAM" id="Phobius"/>
    </source>
</evidence>
<keyword evidence="6" id="KW-0325">Glycoprotein</keyword>
<comment type="caution">
    <text evidence="10">The sequence shown here is derived from an EMBL/GenBank/DDBJ whole genome shotgun (WGS) entry which is preliminary data.</text>
</comment>
<dbReference type="PANTHER" id="PTHR47143:SF1">
    <property type="entry name" value="ION_TRANS DOMAIN-CONTAINING PROTEIN"/>
    <property type="match status" value="1"/>
</dbReference>
<protein>
    <recommendedName>
        <fullName evidence="12">Transient receptor potential cation channel subfamily A member 1</fullName>
    </recommendedName>
</protein>
<keyword evidence="1" id="KW-0813">Transport</keyword>
<gene>
    <name evidence="10" type="ORF">EG68_00585</name>
</gene>
<keyword evidence="4 8" id="KW-0040">ANK repeat</keyword>